<protein>
    <submittedName>
        <fullName evidence="2">Uncharacterized protein</fullName>
    </submittedName>
</protein>
<reference evidence="2 3" key="1">
    <citation type="submission" date="2020-09" db="EMBL/GenBank/DDBJ databases">
        <title>De no assembly of potato wild relative species, Solanum commersonii.</title>
        <authorList>
            <person name="Cho K."/>
        </authorList>
    </citation>
    <scope>NUCLEOTIDE SEQUENCE [LARGE SCALE GENOMIC DNA]</scope>
    <source>
        <strain evidence="2">LZ3.2</strain>
        <tissue evidence="2">Leaf</tissue>
    </source>
</reference>
<dbReference type="Proteomes" id="UP000824120">
    <property type="component" value="Chromosome 2"/>
</dbReference>
<evidence type="ECO:0000313" key="2">
    <source>
        <dbReference type="EMBL" id="KAG5623479.1"/>
    </source>
</evidence>
<evidence type="ECO:0000256" key="1">
    <source>
        <dbReference type="SAM" id="MobiDB-lite"/>
    </source>
</evidence>
<proteinExistence type="predicted"/>
<keyword evidence="3" id="KW-1185">Reference proteome</keyword>
<name>A0A9J6AHI0_SOLCO</name>
<dbReference type="EMBL" id="JACXVP010000002">
    <property type="protein sequence ID" value="KAG5623479.1"/>
    <property type="molecule type" value="Genomic_DNA"/>
</dbReference>
<feature type="region of interest" description="Disordered" evidence="1">
    <location>
        <begin position="49"/>
        <end position="103"/>
    </location>
</feature>
<dbReference type="AlphaFoldDB" id="A0A9J6AHI0"/>
<organism evidence="2 3">
    <name type="scientific">Solanum commersonii</name>
    <name type="common">Commerson's wild potato</name>
    <name type="synonym">Commerson's nightshade</name>
    <dbReference type="NCBI Taxonomy" id="4109"/>
    <lineage>
        <taxon>Eukaryota</taxon>
        <taxon>Viridiplantae</taxon>
        <taxon>Streptophyta</taxon>
        <taxon>Embryophyta</taxon>
        <taxon>Tracheophyta</taxon>
        <taxon>Spermatophyta</taxon>
        <taxon>Magnoliopsida</taxon>
        <taxon>eudicotyledons</taxon>
        <taxon>Gunneridae</taxon>
        <taxon>Pentapetalae</taxon>
        <taxon>asterids</taxon>
        <taxon>lamiids</taxon>
        <taxon>Solanales</taxon>
        <taxon>Solanaceae</taxon>
        <taxon>Solanoideae</taxon>
        <taxon>Solaneae</taxon>
        <taxon>Solanum</taxon>
    </lineage>
</organism>
<comment type="caution">
    <text evidence="2">The sequence shown here is derived from an EMBL/GenBank/DDBJ whole genome shotgun (WGS) entry which is preliminary data.</text>
</comment>
<feature type="compositionally biased region" description="Polar residues" evidence="1">
    <location>
        <begin position="76"/>
        <end position="101"/>
    </location>
</feature>
<evidence type="ECO:0000313" key="3">
    <source>
        <dbReference type="Proteomes" id="UP000824120"/>
    </source>
</evidence>
<gene>
    <name evidence="2" type="ORF">H5410_008697</name>
</gene>
<accession>A0A9J6AHI0</accession>
<sequence length="207" mass="23562">MASVCYGLELNEIMVRAGHKHRKIEKLNRTEPNYFVRHFRRSHFPKVKSDHSQFPCLQQQRPFPLLSSGDRRRPATTRSNHQSTSRQPSTAATSVDQQAAATSRHVVSRPFQFSHSQMPTTDLFPLPATTIRAHSRHSRHDSLHTQGSKPGHLVKGEIVLLLHHNHVGSKPQIRELKTQLHMLQRDNTSIESYVQRAKGIADKLAAL</sequence>